<keyword evidence="1" id="KW-0472">Membrane</keyword>
<reference evidence="3 4" key="1">
    <citation type="submission" date="2022-05" db="EMBL/GenBank/DDBJ databases">
        <authorList>
            <consortium name="Genoscope - CEA"/>
            <person name="William W."/>
        </authorList>
    </citation>
    <scope>NUCLEOTIDE SEQUENCE [LARGE SCALE GENOMIC DNA]</scope>
</reference>
<comment type="caution">
    <text evidence="3">The sequence shown here is derived from an EMBL/GenBank/DDBJ whole genome shotgun (WGS) entry which is preliminary data.</text>
</comment>
<dbReference type="Proteomes" id="UP001159427">
    <property type="component" value="Unassembled WGS sequence"/>
</dbReference>
<evidence type="ECO:0000259" key="2">
    <source>
        <dbReference type="Pfam" id="PF04991"/>
    </source>
</evidence>
<dbReference type="PANTHER" id="PTHR13627:SF32">
    <property type="entry name" value="AGAP006029-PA"/>
    <property type="match status" value="1"/>
</dbReference>
<sequence length="242" mass="27944">NNRKKAGKYLLFTIVCLFMYLKLNVTTPGTYTGNKPWSPSPRCKNSEQDLNQMVQLTYKVHAILEKMAIDCWLMYGSLWGPLRGIEGPLPWDDDVDLAINGDGQFSQTSFEEFKAIFMVLGLSVENRLWQSSLIVISEGAQWPSLDLFVFYNYNGMMRRPGIESWLIPFNYRLYHTFPADLVEQPLPRVKFGFFNISVPRNGIEIMKHLYPYNWWKVVRPIGCDNGELTQQDGRGKKTANLV</sequence>
<keyword evidence="1" id="KW-0812">Transmembrane</keyword>
<organism evidence="3 4">
    <name type="scientific">Porites evermanni</name>
    <dbReference type="NCBI Taxonomy" id="104178"/>
    <lineage>
        <taxon>Eukaryota</taxon>
        <taxon>Metazoa</taxon>
        <taxon>Cnidaria</taxon>
        <taxon>Anthozoa</taxon>
        <taxon>Hexacorallia</taxon>
        <taxon>Scleractinia</taxon>
        <taxon>Fungiina</taxon>
        <taxon>Poritidae</taxon>
        <taxon>Porites</taxon>
    </lineage>
</organism>
<proteinExistence type="predicted"/>
<evidence type="ECO:0000313" key="3">
    <source>
        <dbReference type="EMBL" id="CAH3171959.1"/>
    </source>
</evidence>
<dbReference type="Pfam" id="PF04991">
    <property type="entry name" value="LicD"/>
    <property type="match status" value="1"/>
</dbReference>
<accession>A0ABN8QYF9</accession>
<feature type="non-terminal residue" evidence="3">
    <location>
        <position position="1"/>
    </location>
</feature>
<keyword evidence="4" id="KW-1185">Reference proteome</keyword>
<feature type="domain" description="LicD/FKTN/FKRP nucleotidyltransferase" evidence="2">
    <location>
        <begin position="66"/>
        <end position="99"/>
    </location>
</feature>
<dbReference type="InterPro" id="IPR007074">
    <property type="entry name" value="LicD/FKTN/FKRP_NTP_transf"/>
</dbReference>
<keyword evidence="1" id="KW-1133">Transmembrane helix</keyword>
<evidence type="ECO:0000313" key="4">
    <source>
        <dbReference type="Proteomes" id="UP001159427"/>
    </source>
</evidence>
<feature type="transmembrane region" description="Helical" evidence="1">
    <location>
        <begin position="6"/>
        <end position="25"/>
    </location>
</feature>
<gene>
    <name evidence="3" type="ORF">PEVE_00008154</name>
</gene>
<dbReference type="PANTHER" id="PTHR13627">
    <property type="entry name" value="FUKUTIN RELATED PROTEIN"/>
    <property type="match status" value="1"/>
</dbReference>
<dbReference type="EMBL" id="CALNXI010001554">
    <property type="protein sequence ID" value="CAH3171959.1"/>
    <property type="molecule type" value="Genomic_DNA"/>
</dbReference>
<dbReference type="InterPro" id="IPR052613">
    <property type="entry name" value="LicD_transferase"/>
</dbReference>
<name>A0ABN8QYF9_9CNID</name>
<protein>
    <recommendedName>
        <fullName evidence="2">LicD/FKTN/FKRP nucleotidyltransferase domain-containing protein</fullName>
    </recommendedName>
</protein>
<evidence type="ECO:0000256" key="1">
    <source>
        <dbReference type="SAM" id="Phobius"/>
    </source>
</evidence>